<dbReference type="InterPro" id="IPR004299">
    <property type="entry name" value="MBOAT_fam"/>
</dbReference>
<protein>
    <recommendedName>
        <fullName evidence="13">O-acyltransferase</fullName>
    </recommendedName>
</protein>
<evidence type="ECO:0000256" key="1">
    <source>
        <dbReference type="ARBA" id="ARBA00004477"/>
    </source>
</evidence>
<dbReference type="GO" id="GO:0005789">
    <property type="term" value="C:endoplasmic reticulum membrane"/>
    <property type="evidence" value="ECO:0007669"/>
    <property type="project" value="UniProtKB-SubCell"/>
</dbReference>
<dbReference type="EMBL" id="OC916065">
    <property type="protein sequence ID" value="CAD7643030.1"/>
    <property type="molecule type" value="Genomic_DNA"/>
</dbReference>
<name>A0A7R9LJW7_9ACAR</name>
<accession>A0A7R9LJW7</accession>
<dbReference type="OrthoDB" id="6407650at2759"/>
<dbReference type="Pfam" id="PF03062">
    <property type="entry name" value="MBOAT"/>
    <property type="match status" value="1"/>
</dbReference>
<dbReference type="PANTHER" id="PTHR10408:SF8">
    <property type="entry name" value="O-ACYLTRANSFERASE"/>
    <property type="match status" value="1"/>
</dbReference>
<feature type="active site" evidence="9">
    <location>
        <position position="250"/>
    </location>
</feature>
<feature type="transmembrane region" description="Helical" evidence="10">
    <location>
        <begin position="316"/>
        <end position="335"/>
    </location>
</feature>
<dbReference type="Proteomes" id="UP000728032">
    <property type="component" value="Unassembled WGS sequence"/>
</dbReference>
<evidence type="ECO:0000256" key="10">
    <source>
        <dbReference type="SAM" id="Phobius"/>
    </source>
</evidence>
<feature type="transmembrane region" description="Helical" evidence="10">
    <location>
        <begin position="149"/>
        <end position="176"/>
    </location>
</feature>
<sequence length="370" mass="43870">MRLYADLVWLKWCFSVPKFHIWALTWLKMQMSAIIILYPILRIWLWTKNHQLVNSYVQNLMLSVIAWHITNMSTTREAPTLSQFLYFLYAPTLLYRDNYPRTNKVNWKLVIWYFLQVLAVMFCMFAITWRFVEHNFKWTGIKAFEIRQLVYLLLNSSLVGIQLKLLMFYGLLHCWLNGFAEMMRFGYREFYSDWWNCSDYVVFYRKWNIIVHDWLRAYIFDTCISSYTLGLRGNKDISALWVFLISAVIHEYILAVAFGFFLPVLFLSFFIMGVLLFFVGKFKSKGSLNKNHMNTTTHNNNQQLTSQNTSLSLGNMLMFVSLCLGWGLMVMLYSLEWYSRINCPANDVSICCGKISMESCIATILELYNH</sequence>
<proteinExistence type="inferred from homology"/>
<evidence type="ECO:0000313" key="12">
    <source>
        <dbReference type="Proteomes" id="UP000728032"/>
    </source>
</evidence>
<evidence type="ECO:0000256" key="3">
    <source>
        <dbReference type="ARBA" id="ARBA00022679"/>
    </source>
</evidence>
<dbReference type="InterPro" id="IPR014371">
    <property type="entry name" value="Oat_ACAT_DAG_ARE"/>
</dbReference>
<evidence type="ECO:0000256" key="8">
    <source>
        <dbReference type="ARBA" id="ARBA00023315"/>
    </source>
</evidence>
<dbReference type="PANTHER" id="PTHR10408">
    <property type="entry name" value="STEROL O-ACYLTRANSFERASE"/>
    <property type="match status" value="1"/>
</dbReference>
<feature type="transmembrane region" description="Helical" evidence="10">
    <location>
        <begin position="237"/>
        <end position="254"/>
    </location>
</feature>
<dbReference type="GO" id="GO:0008374">
    <property type="term" value="F:O-acyltransferase activity"/>
    <property type="evidence" value="ECO:0007669"/>
    <property type="project" value="InterPro"/>
</dbReference>
<comment type="subcellular location">
    <subcellularLocation>
        <location evidence="1">Endoplasmic reticulum membrane</location>
        <topology evidence="1">Multi-pass membrane protein</topology>
    </subcellularLocation>
</comment>
<keyword evidence="6 10" id="KW-1133">Transmembrane helix</keyword>
<reference evidence="11" key="1">
    <citation type="submission" date="2020-11" db="EMBL/GenBank/DDBJ databases">
        <authorList>
            <person name="Tran Van P."/>
        </authorList>
    </citation>
    <scope>NUCLEOTIDE SEQUENCE</scope>
</reference>
<organism evidence="11">
    <name type="scientific">Oppiella nova</name>
    <dbReference type="NCBI Taxonomy" id="334625"/>
    <lineage>
        <taxon>Eukaryota</taxon>
        <taxon>Metazoa</taxon>
        <taxon>Ecdysozoa</taxon>
        <taxon>Arthropoda</taxon>
        <taxon>Chelicerata</taxon>
        <taxon>Arachnida</taxon>
        <taxon>Acari</taxon>
        <taxon>Acariformes</taxon>
        <taxon>Sarcoptiformes</taxon>
        <taxon>Oribatida</taxon>
        <taxon>Brachypylina</taxon>
        <taxon>Oppioidea</taxon>
        <taxon>Oppiidae</taxon>
        <taxon>Oppiella</taxon>
    </lineage>
</organism>
<feature type="transmembrane region" description="Helical" evidence="10">
    <location>
        <begin position="109"/>
        <end position="129"/>
    </location>
</feature>
<dbReference type="EMBL" id="CAJPVJ010001240">
    <property type="protein sequence ID" value="CAG2164363.1"/>
    <property type="molecule type" value="Genomic_DNA"/>
</dbReference>
<evidence type="ECO:0000256" key="4">
    <source>
        <dbReference type="ARBA" id="ARBA00022692"/>
    </source>
</evidence>
<keyword evidence="8" id="KW-0012">Acyltransferase</keyword>
<evidence type="ECO:0000256" key="5">
    <source>
        <dbReference type="ARBA" id="ARBA00022824"/>
    </source>
</evidence>
<keyword evidence="5" id="KW-0256">Endoplasmic reticulum</keyword>
<dbReference type="GO" id="GO:0008203">
    <property type="term" value="P:cholesterol metabolic process"/>
    <property type="evidence" value="ECO:0007669"/>
    <property type="project" value="TreeGrafter"/>
</dbReference>
<evidence type="ECO:0000313" key="11">
    <source>
        <dbReference type="EMBL" id="CAD7643030.1"/>
    </source>
</evidence>
<keyword evidence="12" id="KW-1185">Reference proteome</keyword>
<evidence type="ECO:0000256" key="6">
    <source>
        <dbReference type="ARBA" id="ARBA00022989"/>
    </source>
</evidence>
<feature type="transmembrane region" description="Helical" evidence="10">
    <location>
        <begin position="20"/>
        <end position="41"/>
    </location>
</feature>
<gene>
    <name evidence="11" type="ORF">ONB1V03_LOCUS3919</name>
</gene>
<evidence type="ECO:0000256" key="2">
    <source>
        <dbReference type="ARBA" id="ARBA00009010"/>
    </source>
</evidence>
<dbReference type="AlphaFoldDB" id="A0A7R9LJW7"/>
<evidence type="ECO:0000256" key="9">
    <source>
        <dbReference type="PIRSR" id="PIRSR000439-1"/>
    </source>
</evidence>
<evidence type="ECO:0008006" key="13">
    <source>
        <dbReference type="Google" id="ProtNLM"/>
    </source>
</evidence>
<keyword evidence="4 10" id="KW-0812">Transmembrane</keyword>
<feature type="transmembrane region" description="Helical" evidence="10">
    <location>
        <begin position="260"/>
        <end position="280"/>
    </location>
</feature>
<keyword evidence="7 10" id="KW-0472">Membrane</keyword>
<evidence type="ECO:0000256" key="7">
    <source>
        <dbReference type="ARBA" id="ARBA00023136"/>
    </source>
</evidence>
<comment type="similarity">
    <text evidence="2">Belongs to the membrane-bound acyltransferase family. Sterol o-acyltransferase subfamily.</text>
</comment>
<keyword evidence="3" id="KW-0808">Transferase</keyword>